<dbReference type="OrthoDB" id="10013at2157"/>
<dbReference type="Proteomes" id="UP000001400">
    <property type="component" value="Chromosome"/>
</dbReference>
<dbReference type="CDD" id="cd07391">
    <property type="entry name" value="MPP_PF1019"/>
    <property type="match status" value="1"/>
</dbReference>
<gene>
    <name evidence="2" type="ordered locus">Aboo_0415</name>
</gene>
<dbReference type="InterPro" id="IPR004843">
    <property type="entry name" value="Calcineurin-like_PHP"/>
</dbReference>
<name>D3TCE1_ACIB4</name>
<protein>
    <submittedName>
        <fullName evidence="2">Phosphoesterase</fullName>
    </submittedName>
</protein>
<proteinExistence type="predicted"/>
<organism evidence="2 3">
    <name type="scientific">Aciduliprofundum boonei (strain DSM 19572 / T469)</name>
    <dbReference type="NCBI Taxonomy" id="439481"/>
    <lineage>
        <taxon>Archaea</taxon>
        <taxon>Methanobacteriati</taxon>
        <taxon>Thermoplasmatota</taxon>
        <taxon>DHVE2 group</taxon>
        <taxon>Candidatus Aciduliprofundum</taxon>
    </lineage>
</organism>
<dbReference type="InterPro" id="IPR029052">
    <property type="entry name" value="Metallo-depent_PP-like"/>
</dbReference>
<dbReference type="AlphaFoldDB" id="D3TCE1"/>
<reference evidence="2" key="1">
    <citation type="submission" date="2010-02" db="EMBL/GenBank/DDBJ databases">
        <title>Complete sequence of Aciduliprofundum boonei T469.</title>
        <authorList>
            <consortium name="US DOE Joint Genome Institute"/>
            <person name="Lucas S."/>
            <person name="Copeland A."/>
            <person name="Lapidus A."/>
            <person name="Cheng J.-F."/>
            <person name="Bruce D."/>
            <person name="Goodwin L."/>
            <person name="Pitluck S."/>
            <person name="Saunders E."/>
            <person name="Detter J.C."/>
            <person name="Han C."/>
            <person name="Tapia R."/>
            <person name="Land M."/>
            <person name="Hauser L."/>
            <person name="Kyrpides N."/>
            <person name="Mikhailova N."/>
            <person name="Flores G."/>
            <person name="Reysenbach A.-L."/>
            <person name="Woyke T."/>
        </authorList>
    </citation>
    <scope>NUCLEOTIDE SEQUENCE</scope>
    <source>
        <strain evidence="2">T469</strain>
    </source>
</reference>
<evidence type="ECO:0000313" key="3">
    <source>
        <dbReference type="Proteomes" id="UP000001400"/>
    </source>
</evidence>
<dbReference type="InterPro" id="IPR024173">
    <property type="entry name" value="Pesterase_MJ0037-like"/>
</dbReference>
<dbReference type="HOGENOM" id="CLU_075478_0_0_2"/>
<dbReference type="SUPFAM" id="SSF56300">
    <property type="entry name" value="Metallo-dependent phosphatases"/>
    <property type="match status" value="1"/>
</dbReference>
<dbReference type="GO" id="GO:0016787">
    <property type="term" value="F:hydrolase activity"/>
    <property type="evidence" value="ECO:0007669"/>
    <property type="project" value="InterPro"/>
</dbReference>
<dbReference type="Gene3D" id="3.60.21.10">
    <property type="match status" value="1"/>
</dbReference>
<dbReference type="PIRSF" id="PIRSF000887">
    <property type="entry name" value="Pesterase_MJ0037"/>
    <property type="match status" value="1"/>
</dbReference>
<dbReference type="NCBIfam" id="TIGR00024">
    <property type="entry name" value="SbcD_rel_arch"/>
    <property type="match status" value="1"/>
</dbReference>
<evidence type="ECO:0000259" key="1">
    <source>
        <dbReference type="Pfam" id="PF00149"/>
    </source>
</evidence>
<dbReference type="PANTHER" id="PTHR39323">
    <property type="entry name" value="BLR1149 PROTEIN"/>
    <property type="match status" value="1"/>
</dbReference>
<dbReference type="RefSeq" id="WP_012997128.1">
    <property type="nucleotide sequence ID" value="NC_013926.1"/>
</dbReference>
<evidence type="ECO:0000313" key="2">
    <source>
        <dbReference type="EMBL" id="ADD08226.1"/>
    </source>
</evidence>
<accession>D3TCE1</accession>
<dbReference type="Pfam" id="PF00149">
    <property type="entry name" value="Metallophos"/>
    <property type="match status" value="1"/>
</dbReference>
<feature type="domain" description="Calcineurin-like phosphoesterase" evidence="1">
    <location>
        <begin position="18"/>
        <end position="140"/>
    </location>
</feature>
<dbReference type="PANTHER" id="PTHR39323:SF1">
    <property type="entry name" value="BLR1149 PROTEIN"/>
    <property type="match status" value="1"/>
</dbReference>
<dbReference type="InterPro" id="IPR004376">
    <property type="entry name" value="Pesterase_MJ0037"/>
</dbReference>
<keyword evidence="3" id="KW-1185">Reference proteome</keyword>
<dbReference type="KEGG" id="abi:Aboo_0415"/>
<dbReference type="GeneID" id="8827358"/>
<dbReference type="EMBL" id="CP001941">
    <property type="protein sequence ID" value="ADD08226.1"/>
    <property type="molecule type" value="Genomic_DNA"/>
</dbReference>
<sequence>MKILWNERAVYLEDISAVIITDLHIGYEDELRERGILVPSQWKSMRDRIEDIMVKTEANRLIILGDIKHSILSTPRYVREFFEDMPYEIMAVKGNHDGGIEEMVDFKVYPPQGFRIGKYGFIHGHSWLSEDVVNADFLFMGHMHPEIELFDSLRKSNKMACFLYGGLNEKGIEKYGRDLSILILPAFNPLVGAAIGKPLGPLFTNDLVTSMEVYLLNGTYLGKYKIYQSQDQDL</sequence>